<sequence>MAVSREIMSIMAGIEALAEPRPHSARLLPGKSATARLEAILRTINGTVLPRRLVFRCDGADRIVLLARSGRLISLEGGALQALDEMAAALVGHARLDGVHRFEVQLAEDTDAAVGVSTADLRSACLAALRLAESEDSGDFAARMEALALASARMDAAGGIDDRKGEVARLPGANDAELVSDVAAVRAAMRHLGGEGLFAVGAGEGDASRFFLVQDGADARIGVTFQGKLDRLIRAWAETRRPDSA</sequence>
<evidence type="ECO:0000313" key="2">
    <source>
        <dbReference type="Proteomes" id="UP001205601"/>
    </source>
</evidence>
<accession>A0ABT2NS28</accession>
<proteinExistence type="predicted"/>
<dbReference type="Proteomes" id="UP001205601">
    <property type="component" value="Unassembled WGS sequence"/>
</dbReference>
<gene>
    <name evidence="1" type="ORF">N5I32_19790</name>
</gene>
<evidence type="ECO:0000313" key="1">
    <source>
        <dbReference type="EMBL" id="MCT8331765.1"/>
    </source>
</evidence>
<dbReference type="EMBL" id="JAOCQF010000006">
    <property type="protein sequence ID" value="MCT8331765.1"/>
    <property type="molecule type" value="Genomic_DNA"/>
</dbReference>
<keyword evidence="2" id="KW-1185">Reference proteome</keyword>
<reference evidence="2" key="1">
    <citation type="submission" date="2023-07" db="EMBL/GenBank/DDBJ databases">
        <title>Defluviimonas sediminis sp. nov., isolated from mangrove sediment.</title>
        <authorList>
            <person name="Liu L."/>
            <person name="Li J."/>
            <person name="Huang Y."/>
            <person name="Pan J."/>
            <person name="Li M."/>
        </authorList>
    </citation>
    <scope>NUCLEOTIDE SEQUENCE [LARGE SCALE GENOMIC DNA]</scope>
    <source>
        <strain evidence="2">FT324</strain>
    </source>
</reference>
<name>A0ABT2NS28_9RHOB</name>
<dbReference type="RefSeq" id="WP_261497674.1">
    <property type="nucleotide sequence ID" value="NZ_JAOCQF010000006.1"/>
</dbReference>
<organism evidence="1 2">
    <name type="scientific">Albidovulum sediminis</name>
    <dbReference type="NCBI Taxonomy" id="3066345"/>
    <lineage>
        <taxon>Bacteria</taxon>
        <taxon>Pseudomonadati</taxon>
        <taxon>Pseudomonadota</taxon>
        <taxon>Alphaproteobacteria</taxon>
        <taxon>Rhodobacterales</taxon>
        <taxon>Paracoccaceae</taxon>
        <taxon>Albidovulum</taxon>
    </lineage>
</organism>
<comment type="caution">
    <text evidence="1">The sequence shown here is derived from an EMBL/GenBank/DDBJ whole genome shotgun (WGS) entry which is preliminary data.</text>
</comment>
<protein>
    <submittedName>
        <fullName evidence="1">Uncharacterized protein</fullName>
    </submittedName>
</protein>